<evidence type="ECO:0000313" key="2">
    <source>
        <dbReference type="EMBL" id="GAA2090938.1"/>
    </source>
</evidence>
<sequence length="164" mass="17842">MERLIPTLALLAVAGLVFAAMWWGWRRRARAQHSLPAPAAAVEGSEVLAEPVEGMYVATTTAGDPYDRIAAHRLGLRTSATVVPTRAGVVVDRAGTGDFLIPWSDLTGVRTGQGMIGKFVEPDGLVVIGWQLGRTRLETGFRTRAAADRTALIETIRRLHQEER</sequence>
<protein>
    <recommendedName>
        <fullName evidence="1">PH domain-containing protein</fullName>
    </recommendedName>
</protein>
<dbReference type="InterPro" id="IPR057446">
    <property type="entry name" value="PH_bac"/>
</dbReference>
<dbReference type="Pfam" id="PF25362">
    <property type="entry name" value="bPH_11"/>
    <property type="match status" value="1"/>
</dbReference>
<proteinExistence type="predicted"/>
<evidence type="ECO:0000259" key="1">
    <source>
        <dbReference type="Pfam" id="PF25362"/>
    </source>
</evidence>
<reference evidence="2 3" key="1">
    <citation type="journal article" date="2019" name="Int. J. Syst. Evol. Microbiol.">
        <title>The Global Catalogue of Microorganisms (GCM) 10K type strain sequencing project: providing services to taxonomists for standard genome sequencing and annotation.</title>
        <authorList>
            <consortium name="The Broad Institute Genomics Platform"/>
            <consortium name="The Broad Institute Genome Sequencing Center for Infectious Disease"/>
            <person name="Wu L."/>
            <person name="Ma J."/>
        </authorList>
    </citation>
    <scope>NUCLEOTIDE SEQUENCE [LARGE SCALE GENOMIC DNA]</scope>
    <source>
        <strain evidence="2 3">JCM 15900</strain>
    </source>
</reference>
<evidence type="ECO:0000313" key="3">
    <source>
        <dbReference type="Proteomes" id="UP001500984"/>
    </source>
</evidence>
<keyword evidence="3" id="KW-1185">Reference proteome</keyword>
<dbReference type="RefSeq" id="WP_344335307.1">
    <property type="nucleotide sequence ID" value="NZ_BAAAPZ010000002.1"/>
</dbReference>
<feature type="domain" description="PH" evidence="1">
    <location>
        <begin position="38"/>
        <end position="156"/>
    </location>
</feature>
<organism evidence="2 3">
    <name type="scientific">Brevibacterium salitolerans</name>
    <dbReference type="NCBI Taxonomy" id="1403566"/>
    <lineage>
        <taxon>Bacteria</taxon>
        <taxon>Bacillati</taxon>
        <taxon>Actinomycetota</taxon>
        <taxon>Actinomycetes</taxon>
        <taxon>Micrococcales</taxon>
        <taxon>Brevibacteriaceae</taxon>
        <taxon>Brevibacterium</taxon>
    </lineage>
</organism>
<dbReference type="Proteomes" id="UP001500984">
    <property type="component" value="Unassembled WGS sequence"/>
</dbReference>
<comment type="caution">
    <text evidence="2">The sequence shown here is derived from an EMBL/GenBank/DDBJ whole genome shotgun (WGS) entry which is preliminary data.</text>
</comment>
<name>A0ABN2WG52_9MICO</name>
<accession>A0ABN2WG52</accession>
<gene>
    <name evidence="2" type="ORF">GCM10009823_07730</name>
</gene>
<dbReference type="EMBL" id="BAAAPZ010000002">
    <property type="protein sequence ID" value="GAA2090938.1"/>
    <property type="molecule type" value="Genomic_DNA"/>
</dbReference>